<dbReference type="InterPro" id="IPR036852">
    <property type="entry name" value="Peptidase_S8/S53_dom_sf"/>
</dbReference>
<dbReference type="RefSeq" id="WP_249294859.1">
    <property type="nucleotide sequence ID" value="NZ_JACRSV010000002.1"/>
</dbReference>
<protein>
    <submittedName>
        <fullName evidence="2">S8 family serine peptidase</fullName>
    </submittedName>
</protein>
<comment type="caution">
    <text evidence="2">The sequence shown here is derived from an EMBL/GenBank/DDBJ whole genome shotgun (WGS) entry which is preliminary data.</text>
</comment>
<evidence type="ECO:0000259" key="1">
    <source>
        <dbReference type="Pfam" id="PF00082"/>
    </source>
</evidence>
<accession>A0A926E5D4</accession>
<gene>
    <name evidence="2" type="ORF">H8710_07345</name>
</gene>
<dbReference type="GO" id="GO:0004252">
    <property type="term" value="F:serine-type endopeptidase activity"/>
    <property type="evidence" value="ECO:0007669"/>
    <property type="project" value="InterPro"/>
</dbReference>
<reference evidence="2" key="1">
    <citation type="submission" date="2020-08" db="EMBL/GenBank/DDBJ databases">
        <title>Genome public.</title>
        <authorList>
            <person name="Liu C."/>
            <person name="Sun Q."/>
        </authorList>
    </citation>
    <scope>NUCLEOTIDE SEQUENCE</scope>
    <source>
        <strain evidence="2">NSJ-33</strain>
    </source>
</reference>
<keyword evidence="3" id="KW-1185">Reference proteome</keyword>
<dbReference type="EMBL" id="JACRSV010000002">
    <property type="protein sequence ID" value="MBC8559878.1"/>
    <property type="molecule type" value="Genomic_DNA"/>
</dbReference>
<dbReference type="InterPro" id="IPR000209">
    <property type="entry name" value="Peptidase_S8/S53_dom"/>
</dbReference>
<evidence type="ECO:0000313" key="2">
    <source>
        <dbReference type="EMBL" id="MBC8559878.1"/>
    </source>
</evidence>
<dbReference type="AlphaFoldDB" id="A0A926E5D4"/>
<dbReference type="Proteomes" id="UP000610760">
    <property type="component" value="Unassembled WGS sequence"/>
</dbReference>
<name>A0A926E5D4_9FIRM</name>
<evidence type="ECO:0000313" key="3">
    <source>
        <dbReference type="Proteomes" id="UP000610760"/>
    </source>
</evidence>
<sequence length="758" mass="85756">MSKNNLPIKIILQKTDDIFSNSGGGKTKFFSEVTPQLQIDISNKFESLLEYYNDVFEENENIPAIGKVIVKPEAIAKSHKPDDLCRNCPIIGTEDLNEIYIKVKKKSIQETVKLVMNPPSIKFKANMTAVSDIQPIKADEKITSSLALAAQSDFSSIKNNIKVKIFDFDDDFDNAQIWDYINRKITLLGLHDNCELITYGEHIKFLKIGINSYEDIINIASINGVKSVDFFQEYSLPKDDFSSTDLKMLLEHEYTDSEVSIGIIDGGISADNPYLKPYIIAREEYVSEVYQNPHHATFIASTIQYGNLLNGISSPTCHRFKFVDIIAMPNSDKKFGPTDSISEYDLMEIIEEVMEKYSHSTKIWNISLGIENKPCSGTMSDLGVFLDYIQDKYHVQMFVSSGNINDLPLRTWPPQSGLGEHDRLISPADSVRAITVGSVALFESDDSIVKFNEPSPFSRRGPGANYVVKPDIVDYGGNLSTTYCIDGLGVKGLDPEGNIIEGNGTSYSNPRALQKFASIYEEMLDPNLLLAKAMLVHSARMNSRELLDEKPDNIKYYGFGIPSPNVQEILQCSEDEVTLVFMQKISQGSHLEMYDFPYPKSLIKNGKYIGEIGMTLAYLPPLDERYGREYCRTNIDVSFGTYSYSQNGEVDYKGQVPLETKWDEKFEAARVEHGFKWSPIKSYYRKLKKGIQLADGWKLRIDMTARNGIYIPSQEFVLIVTIKDPNGNDIYSEIATGLRERGYITNNLERRYQARQRQ</sequence>
<dbReference type="CDD" id="cd04847">
    <property type="entry name" value="Peptidases_S8_Subtilisin_like_2"/>
    <property type="match status" value="1"/>
</dbReference>
<dbReference type="SUPFAM" id="SSF52743">
    <property type="entry name" value="Subtilisin-like"/>
    <property type="match status" value="1"/>
</dbReference>
<dbReference type="GO" id="GO:0006508">
    <property type="term" value="P:proteolysis"/>
    <property type="evidence" value="ECO:0007669"/>
    <property type="project" value="InterPro"/>
</dbReference>
<dbReference type="Gene3D" id="3.40.50.200">
    <property type="entry name" value="Peptidase S8/S53 domain"/>
    <property type="match status" value="1"/>
</dbReference>
<organism evidence="2 3">
    <name type="scientific">Fumia xinanensis</name>
    <dbReference type="NCBI Taxonomy" id="2763659"/>
    <lineage>
        <taxon>Bacteria</taxon>
        <taxon>Bacillati</taxon>
        <taxon>Bacillota</taxon>
        <taxon>Clostridia</taxon>
        <taxon>Eubacteriales</taxon>
        <taxon>Oscillospiraceae</taxon>
        <taxon>Fumia</taxon>
    </lineage>
</organism>
<dbReference type="Pfam" id="PF00082">
    <property type="entry name" value="Peptidase_S8"/>
    <property type="match status" value="1"/>
</dbReference>
<proteinExistence type="predicted"/>
<dbReference type="InterPro" id="IPR034074">
    <property type="entry name" value="Y4bN_pept_dom"/>
</dbReference>
<feature type="domain" description="Peptidase S8/S53" evidence="1">
    <location>
        <begin position="257"/>
        <end position="544"/>
    </location>
</feature>